<evidence type="ECO:0000313" key="2">
    <source>
        <dbReference type="Proteomes" id="UP000290289"/>
    </source>
</evidence>
<dbReference type="EMBL" id="RDQH01000341">
    <property type="protein sequence ID" value="RXH72485.1"/>
    <property type="molecule type" value="Genomic_DNA"/>
</dbReference>
<gene>
    <name evidence="1" type="ORF">DVH24_012169</name>
</gene>
<dbReference type="PANTHER" id="PTHR37763">
    <property type="entry name" value="EXOSOME COMPLEX EXONUCLEASE"/>
    <property type="match status" value="1"/>
</dbReference>
<dbReference type="Proteomes" id="UP000290289">
    <property type="component" value="Chromosome 15"/>
</dbReference>
<dbReference type="PANTHER" id="PTHR37763:SF1">
    <property type="entry name" value="EXOSOME COMPLEX EXONUCLEASE"/>
    <property type="match status" value="1"/>
</dbReference>
<dbReference type="AlphaFoldDB" id="A0A498HSE6"/>
<name>A0A498HSE6_MALDO</name>
<organism evidence="1 2">
    <name type="scientific">Malus domestica</name>
    <name type="common">Apple</name>
    <name type="synonym">Pyrus malus</name>
    <dbReference type="NCBI Taxonomy" id="3750"/>
    <lineage>
        <taxon>Eukaryota</taxon>
        <taxon>Viridiplantae</taxon>
        <taxon>Streptophyta</taxon>
        <taxon>Embryophyta</taxon>
        <taxon>Tracheophyta</taxon>
        <taxon>Spermatophyta</taxon>
        <taxon>Magnoliopsida</taxon>
        <taxon>eudicotyledons</taxon>
        <taxon>Gunneridae</taxon>
        <taxon>Pentapetalae</taxon>
        <taxon>rosids</taxon>
        <taxon>fabids</taxon>
        <taxon>Rosales</taxon>
        <taxon>Rosaceae</taxon>
        <taxon>Amygdaloideae</taxon>
        <taxon>Maleae</taxon>
        <taxon>Malus</taxon>
    </lineage>
</organism>
<comment type="caution">
    <text evidence="1">The sequence shown here is derived from an EMBL/GenBank/DDBJ whole genome shotgun (WGS) entry which is preliminary data.</text>
</comment>
<proteinExistence type="predicted"/>
<keyword evidence="2" id="KW-1185">Reference proteome</keyword>
<reference evidence="1 2" key="1">
    <citation type="submission" date="2018-10" db="EMBL/GenBank/DDBJ databases">
        <title>A high-quality apple genome assembly.</title>
        <authorList>
            <person name="Hu J."/>
        </authorList>
    </citation>
    <scope>NUCLEOTIDE SEQUENCE [LARGE SCALE GENOMIC DNA]</scope>
    <source>
        <strain evidence="2">cv. HFTH1</strain>
        <tissue evidence="1">Young leaf</tissue>
    </source>
</reference>
<accession>A0A498HSE6</accession>
<sequence length="140" mass="15781">MHTFKSPSRVFIGAPLVRRALKNNVAALSEGRTQLFTLLLYYLYGHVRYIELDVRGGVYSCGSENDFCLCMERIVTSDVEDVVWSGMRQLDRALGLFKFVWETAGVKGALQLQAHIWCVGAEARVVTYTGNSFFVHGFHV</sequence>
<protein>
    <submittedName>
        <fullName evidence="1">Uncharacterized protein</fullName>
    </submittedName>
</protein>
<evidence type="ECO:0000313" key="1">
    <source>
        <dbReference type="EMBL" id="RXH72485.1"/>
    </source>
</evidence>